<keyword evidence="2" id="KW-1133">Transmembrane helix</keyword>
<comment type="caution">
    <text evidence="4">The sequence shown here is derived from an EMBL/GenBank/DDBJ whole genome shotgun (WGS) entry which is preliminary data.</text>
</comment>
<evidence type="ECO:0000256" key="1">
    <source>
        <dbReference type="SAM" id="MobiDB-lite"/>
    </source>
</evidence>
<evidence type="ECO:0008006" key="6">
    <source>
        <dbReference type="Google" id="ProtNLM"/>
    </source>
</evidence>
<dbReference type="AlphaFoldDB" id="A0AAW6CKI5"/>
<evidence type="ECO:0000313" key="4">
    <source>
        <dbReference type="EMBL" id="MDB7935206.1"/>
    </source>
</evidence>
<evidence type="ECO:0000256" key="3">
    <source>
        <dbReference type="SAM" id="SignalP"/>
    </source>
</evidence>
<sequence>MKKRIVLLTMALLMVLPMNAFALEVPTETVVQNLNGSQQVVKTYTIAPGDDPQELIEEPFELEGYLYTFADIVKVENHVEESKQHTETVTVETSKKDLSVILEQLAPTLEYDDGLYSGTLSLDHTSLHTEAAGYASRSSTLSETKTIGPLDRNDMSYVPATTVKNGVTLNLANVDWQVIGTDLVGDVLAPSSYQAVATYTGKSYYSAATGYITTVEYVGEVTRDGVESVTYELTYLGTEAPAGGGVISAIGEGLSTTWPFLLAGGGLIAAAILGVLLFRSRRRLNSLQAAQEEPEVDYEEQDEEEGKT</sequence>
<proteinExistence type="predicted"/>
<feature type="chain" id="PRO_5043711752" description="Cell wall anchor protein" evidence="3">
    <location>
        <begin position="23"/>
        <end position="308"/>
    </location>
</feature>
<gene>
    <name evidence="4" type="ORF">PNE06_19155</name>
</gene>
<feature type="transmembrane region" description="Helical" evidence="2">
    <location>
        <begin position="258"/>
        <end position="278"/>
    </location>
</feature>
<dbReference type="RefSeq" id="WP_195325442.1">
    <property type="nucleotide sequence ID" value="NZ_JADMVZ010000006.1"/>
</dbReference>
<organism evidence="4 5">
    <name type="scientific">Flavonifractor plautii</name>
    <name type="common">Fusobacterium plautii</name>
    <dbReference type="NCBI Taxonomy" id="292800"/>
    <lineage>
        <taxon>Bacteria</taxon>
        <taxon>Bacillati</taxon>
        <taxon>Bacillota</taxon>
        <taxon>Clostridia</taxon>
        <taxon>Eubacteriales</taxon>
        <taxon>Oscillospiraceae</taxon>
        <taxon>Flavonifractor</taxon>
    </lineage>
</organism>
<keyword evidence="3" id="KW-0732">Signal</keyword>
<keyword evidence="2" id="KW-0812">Transmembrane</keyword>
<dbReference type="Proteomes" id="UP001211173">
    <property type="component" value="Unassembled WGS sequence"/>
</dbReference>
<feature type="region of interest" description="Disordered" evidence="1">
    <location>
        <begin position="289"/>
        <end position="308"/>
    </location>
</feature>
<dbReference type="EMBL" id="JAQLWV010000039">
    <property type="protein sequence ID" value="MDB7935206.1"/>
    <property type="molecule type" value="Genomic_DNA"/>
</dbReference>
<feature type="signal peptide" evidence="3">
    <location>
        <begin position="1"/>
        <end position="22"/>
    </location>
</feature>
<feature type="compositionally biased region" description="Acidic residues" evidence="1">
    <location>
        <begin position="292"/>
        <end position="308"/>
    </location>
</feature>
<reference evidence="4" key="1">
    <citation type="submission" date="2023-01" db="EMBL/GenBank/DDBJ databases">
        <title>Human gut microbiome strain richness.</title>
        <authorList>
            <person name="Chen-Liaw A."/>
        </authorList>
    </citation>
    <scope>NUCLEOTIDE SEQUENCE</scope>
    <source>
        <strain evidence="4">1001287st1_F4_1001285I_161205</strain>
    </source>
</reference>
<name>A0AAW6CKI5_FLAPL</name>
<evidence type="ECO:0000313" key="5">
    <source>
        <dbReference type="Proteomes" id="UP001211173"/>
    </source>
</evidence>
<evidence type="ECO:0000256" key="2">
    <source>
        <dbReference type="SAM" id="Phobius"/>
    </source>
</evidence>
<accession>A0AAW6CKI5</accession>
<keyword evidence="2" id="KW-0472">Membrane</keyword>
<protein>
    <recommendedName>
        <fullName evidence="6">Cell wall anchor protein</fullName>
    </recommendedName>
</protein>